<dbReference type="GO" id="GO:0007064">
    <property type="term" value="P:mitotic sister chromatid cohesion"/>
    <property type="evidence" value="ECO:0007669"/>
    <property type="project" value="TreeGrafter"/>
</dbReference>
<dbReference type="GO" id="GO:1990414">
    <property type="term" value="P:replication-born double-strand break repair via sister chromatid exchange"/>
    <property type="evidence" value="ECO:0007669"/>
    <property type="project" value="TreeGrafter"/>
</dbReference>
<reference evidence="7 8" key="1">
    <citation type="submission" date="2022-09" db="EMBL/GenBank/DDBJ databases">
        <authorList>
            <person name="Palmer J.M."/>
        </authorList>
    </citation>
    <scope>NUCLEOTIDE SEQUENCE [LARGE SCALE GENOMIC DNA]</scope>
    <source>
        <strain evidence="7 8">DSM 7382</strain>
    </source>
</reference>
<feature type="compositionally biased region" description="Polar residues" evidence="4">
    <location>
        <begin position="531"/>
        <end position="540"/>
    </location>
</feature>
<dbReference type="Pfam" id="PF04824">
    <property type="entry name" value="Rad21_Rec8"/>
    <property type="match status" value="1"/>
</dbReference>
<dbReference type="AlphaFoldDB" id="A0AAW0GK74"/>
<feature type="region of interest" description="Disordered" evidence="4">
    <location>
        <begin position="516"/>
        <end position="584"/>
    </location>
</feature>
<sequence length="706" mass="77206">MFYSEAILSRRGPLAKVWLAAHMERKLSKTQTLQTDIEQSVDAIMGQEIEIMALRLSGQLLLGVVRIYSRKAKYLLDDCNEALLKIKMAFKPGIVDMTEDQLAVNRNAITLQDNNLDLDALLPDINWDFEPRVVQPGGQHIARSADITLANAGNFQLDYDDGDYGFDLGPSDGIGSQDFDIDLGLDFGDGPAASAAGDRARTQDDDESMDIEFGRDAAPMRPARESLDSHLMGPRRPEDLDFLSHRSREPSEHPFGDDLDFGPAIGDDMELDLGLDFGDRPLSEAPKTPQLTPSRQSSPLSEPPATPPPDVELTPRIDPETLKEKRKPKEKKQIIDSVTELADGPGARARRGRGAASQPAADVSGIVTEHSFLPRSSLVMRLMEIREDPLAHFLPTKTTPNGTFFIAAPPGLAPELTELFMRPVPNLAAQQKRRASPEKDQQEAQSPSKRQRVEGSVAGEGEGDDVEVGRRDGSVAPSVGLGSEALGRRSSVAPGLEFEDQPGGFDDFQMDVPEFELPADLPPEERERSRSVLSALSRMSTPAPPEGHETYADANCPIAMFDGRDSQSQDTGTQPSSDDSKGYSKNTVKALSIIRRELQPADEEDKVLSFKRLADKATKRAAAAFFFECLVLGTRDCVKLSQQRPFGNIEIRATEKLWERQRHGSLDPSTFAPESSVRGSVAPSEMATPRRRQGSVAPSIASTFGL</sequence>
<dbReference type="SUPFAM" id="SSF46785">
    <property type="entry name" value="Winged helix' DNA-binding domain"/>
    <property type="match status" value="1"/>
</dbReference>
<gene>
    <name evidence="7" type="ORF">QCA50_003952</name>
</gene>
<dbReference type="Pfam" id="PF04825">
    <property type="entry name" value="Rad21_Rec8_N"/>
    <property type="match status" value="1"/>
</dbReference>
<keyword evidence="3" id="KW-0539">Nucleus</keyword>
<dbReference type="Gene3D" id="1.10.10.580">
    <property type="entry name" value="Structural maintenance of chromosome 1. Chain E"/>
    <property type="match status" value="1"/>
</dbReference>
<feature type="domain" description="Rad21/Rec8-like protein N-terminal" evidence="6">
    <location>
        <begin position="1"/>
        <end position="101"/>
    </location>
</feature>
<evidence type="ECO:0000259" key="6">
    <source>
        <dbReference type="Pfam" id="PF04825"/>
    </source>
</evidence>
<feature type="compositionally biased region" description="Basic and acidic residues" evidence="4">
    <location>
        <begin position="235"/>
        <end position="256"/>
    </location>
</feature>
<evidence type="ECO:0008006" key="9">
    <source>
        <dbReference type="Google" id="ProtNLM"/>
    </source>
</evidence>
<dbReference type="GO" id="GO:0030892">
    <property type="term" value="C:mitotic cohesin complex"/>
    <property type="evidence" value="ECO:0007669"/>
    <property type="project" value="TreeGrafter"/>
</dbReference>
<comment type="subcellular location">
    <subcellularLocation>
        <location evidence="1">Nucleus</location>
    </subcellularLocation>
</comment>
<dbReference type="InterPro" id="IPR036390">
    <property type="entry name" value="WH_DNA-bd_sf"/>
</dbReference>
<evidence type="ECO:0000256" key="3">
    <source>
        <dbReference type="ARBA" id="ARBA00023242"/>
    </source>
</evidence>
<evidence type="ECO:0000256" key="4">
    <source>
        <dbReference type="SAM" id="MobiDB-lite"/>
    </source>
</evidence>
<comment type="similarity">
    <text evidence="2">Belongs to the rad21 family.</text>
</comment>
<keyword evidence="8" id="KW-1185">Reference proteome</keyword>
<evidence type="ECO:0000259" key="5">
    <source>
        <dbReference type="Pfam" id="PF04824"/>
    </source>
</evidence>
<evidence type="ECO:0000256" key="1">
    <source>
        <dbReference type="ARBA" id="ARBA00004123"/>
    </source>
</evidence>
<proteinExistence type="inferred from homology"/>
<organism evidence="7 8">
    <name type="scientific">Cerrena zonata</name>
    <dbReference type="NCBI Taxonomy" id="2478898"/>
    <lineage>
        <taxon>Eukaryota</taxon>
        <taxon>Fungi</taxon>
        <taxon>Dikarya</taxon>
        <taxon>Basidiomycota</taxon>
        <taxon>Agaricomycotina</taxon>
        <taxon>Agaricomycetes</taxon>
        <taxon>Polyporales</taxon>
        <taxon>Cerrenaceae</taxon>
        <taxon>Cerrena</taxon>
    </lineage>
</organism>
<feature type="compositionally biased region" description="Polar residues" evidence="4">
    <location>
        <begin position="568"/>
        <end position="584"/>
    </location>
</feature>
<evidence type="ECO:0000256" key="2">
    <source>
        <dbReference type="ARBA" id="ARBA00009870"/>
    </source>
</evidence>
<dbReference type="PANTHER" id="PTHR12585:SF69">
    <property type="entry name" value="FI11703P"/>
    <property type="match status" value="1"/>
</dbReference>
<evidence type="ECO:0000313" key="8">
    <source>
        <dbReference type="Proteomes" id="UP001385951"/>
    </source>
</evidence>
<dbReference type="InterPro" id="IPR023093">
    <property type="entry name" value="ScpA-like_C"/>
</dbReference>
<feature type="domain" description="Rad21/Rec8-like protein C-terminal eukaryotic" evidence="5">
    <location>
        <begin position="605"/>
        <end position="655"/>
    </location>
</feature>
<comment type="caution">
    <text evidence="7">The sequence shown here is derived from an EMBL/GenBank/DDBJ whole genome shotgun (WGS) entry which is preliminary data.</text>
</comment>
<dbReference type="InterPro" id="IPR006909">
    <property type="entry name" value="Rad21/Rec8_C_eu"/>
</dbReference>
<accession>A0AAW0GK74</accession>
<feature type="region of interest" description="Disordered" evidence="4">
    <location>
        <begin position="491"/>
        <end position="510"/>
    </location>
</feature>
<feature type="region of interest" description="Disordered" evidence="4">
    <location>
        <begin position="663"/>
        <end position="706"/>
    </location>
</feature>
<dbReference type="InterPro" id="IPR006910">
    <property type="entry name" value="Rad21_Rec8_N"/>
</dbReference>
<dbReference type="Proteomes" id="UP001385951">
    <property type="component" value="Unassembled WGS sequence"/>
</dbReference>
<feature type="region of interest" description="Disordered" evidence="4">
    <location>
        <begin position="428"/>
        <end position="482"/>
    </location>
</feature>
<dbReference type="GO" id="GO:0003682">
    <property type="term" value="F:chromatin binding"/>
    <property type="evidence" value="ECO:0007669"/>
    <property type="project" value="TreeGrafter"/>
</dbReference>
<dbReference type="PANTHER" id="PTHR12585">
    <property type="entry name" value="SCC1 / RAD21 FAMILY MEMBER"/>
    <property type="match status" value="1"/>
</dbReference>
<dbReference type="GO" id="GO:0005634">
    <property type="term" value="C:nucleus"/>
    <property type="evidence" value="ECO:0007669"/>
    <property type="project" value="UniProtKB-SubCell"/>
</dbReference>
<evidence type="ECO:0000313" key="7">
    <source>
        <dbReference type="EMBL" id="KAK7692327.1"/>
    </source>
</evidence>
<dbReference type="EMBL" id="JASBNA010000004">
    <property type="protein sequence ID" value="KAK7692327.1"/>
    <property type="molecule type" value="Genomic_DNA"/>
</dbReference>
<name>A0AAW0GK74_9APHY</name>
<feature type="compositionally biased region" description="Basic and acidic residues" evidence="4">
    <location>
        <begin position="313"/>
        <end position="323"/>
    </location>
</feature>
<protein>
    <recommendedName>
        <fullName evidence="9">Cohesin subunit rad21</fullName>
    </recommendedName>
</protein>
<dbReference type="InterPro" id="IPR039781">
    <property type="entry name" value="Rad21/Rec8-like"/>
</dbReference>
<feature type="compositionally biased region" description="Pro residues" evidence="4">
    <location>
        <begin position="301"/>
        <end position="310"/>
    </location>
</feature>
<feature type="region of interest" description="Disordered" evidence="4">
    <location>
        <begin position="190"/>
        <end position="362"/>
    </location>
</feature>